<dbReference type="Pfam" id="PF07973">
    <property type="entry name" value="tRNA_SAD"/>
    <property type="match status" value="1"/>
</dbReference>
<comment type="cofactor">
    <cofactor evidence="1">
        <name>Zn(2+)</name>
        <dbReference type="ChEBI" id="CHEBI:29105"/>
    </cofactor>
</comment>
<feature type="coiled-coil region" evidence="5">
    <location>
        <begin position="268"/>
        <end position="302"/>
    </location>
</feature>
<proteinExistence type="predicted"/>
<evidence type="ECO:0000256" key="2">
    <source>
        <dbReference type="ARBA" id="ARBA00004496"/>
    </source>
</evidence>
<dbReference type="GO" id="GO:0006419">
    <property type="term" value="P:alanyl-tRNA aminoacylation"/>
    <property type="evidence" value="ECO:0007669"/>
    <property type="project" value="InterPro"/>
</dbReference>
<organism evidence="7 8">
    <name type="scientific">Falsibacillus albus</name>
    <dbReference type="NCBI Taxonomy" id="2478915"/>
    <lineage>
        <taxon>Bacteria</taxon>
        <taxon>Bacillati</taxon>
        <taxon>Bacillota</taxon>
        <taxon>Bacilli</taxon>
        <taxon>Bacillales</taxon>
        <taxon>Bacillaceae</taxon>
        <taxon>Falsibacillus</taxon>
    </lineage>
</organism>
<dbReference type="GO" id="GO:0003676">
    <property type="term" value="F:nucleic acid binding"/>
    <property type="evidence" value="ECO:0007669"/>
    <property type="project" value="InterPro"/>
</dbReference>
<dbReference type="GO" id="GO:0002161">
    <property type="term" value="F:aminoacyl-tRNA deacylase activity"/>
    <property type="evidence" value="ECO:0007669"/>
    <property type="project" value="UniProtKB-ARBA"/>
</dbReference>
<dbReference type="SMART" id="SM00863">
    <property type="entry name" value="tRNA_SAD"/>
    <property type="match status" value="1"/>
</dbReference>
<gene>
    <name evidence="7" type="ORF">D9X91_10530</name>
</gene>
<dbReference type="Gene3D" id="2.40.30.130">
    <property type="match status" value="1"/>
</dbReference>
<dbReference type="PROSITE" id="PS50860">
    <property type="entry name" value="AA_TRNA_LIGASE_II_ALA"/>
    <property type="match status" value="1"/>
</dbReference>
<name>A0A3L7K0J6_9BACI</name>
<keyword evidence="3" id="KW-0479">Metal-binding</keyword>
<dbReference type="InterPro" id="IPR018165">
    <property type="entry name" value="Ala-tRNA-synth_IIc_core"/>
</dbReference>
<evidence type="ECO:0000256" key="4">
    <source>
        <dbReference type="ARBA" id="ARBA00022833"/>
    </source>
</evidence>
<dbReference type="Proteomes" id="UP000276770">
    <property type="component" value="Unassembled WGS sequence"/>
</dbReference>
<keyword evidence="4" id="KW-0862">Zinc</keyword>
<dbReference type="PANTHER" id="PTHR43462">
    <property type="entry name" value="ALANYL-TRNA EDITING PROTEIN"/>
    <property type="match status" value="1"/>
</dbReference>
<evidence type="ECO:0000313" key="8">
    <source>
        <dbReference type="Proteomes" id="UP000276770"/>
    </source>
</evidence>
<dbReference type="InterPro" id="IPR009000">
    <property type="entry name" value="Transl_B-barrel_sf"/>
</dbReference>
<dbReference type="AlphaFoldDB" id="A0A3L7K0J6"/>
<dbReference type="GO" id="GO:0004813">
    <property type="term" value="F:alanine-tRNA ligase activity"/>
    <property type="evidence" value="ECO:0007669"/>
    <property type="project" value="InterPro"/>
</dbReference>
<keyword evidence="8" id="KW-1185">Reference proteome</keyword>
<evidence type="ECO:0000256" key="1">
    <source>
        <dbReference type="ARBA" id="ARBA00001947"/>
    </source>
</evidence>
<dbReference type="SUPFAM" id="SSF50447">
    <property type="entry name" value="Translation proteins"/>
    <property type="match status" value="1"/>
</dbReference>
<evidence type="ECO:0000256" key="3">
    <source>
        <dbReference type="ARBA" id="ARBA00022723"/>
    </source>
</evidence>
<dbReference type="InterPro" id="IPR018163">
    <property type="entry name" value="Thr/Ala-tRNA-synth_IIc_edit"/>
</dbReference>
<accession>A0A3L7K0J6</accession>
<dbReference type="Gene3D" id="3.30.980.10">
    <property type="entry name" value="Threonyl-trna Synthetase, Chain A, domain 2"/>
    <property type="match status" value="1"/>
</dbReference>
<dbReference type="Gene3D" id="3.10.310.40">
    <property type="match status" value="1"/>
</dbReference>
<evidence type="ECO:0000313" key="7">
    <source>
        <dbReference type="EMBL" id="RLQ95461.1"/>
    </source>
</evidence>
<evidence type="ECO:0000259" key="6">
    <source>
        <dbReference type="PROSITE" id="PS50860"/>
    </source>
</evidence>
<keyword evidence="5" id="KW-0175">Coiled coil</keyword>
<dbReference type="InterPro" id="IPR018164">
    <property type="entry name" value="Ala-tRNA-synth_IIc_N"/>
</dbReference>
<dbReference type="GO" id="GO:0005524">
    <property type="term" value="F:ATP binding"/>
    <property type="evidence" value="ECO:0007669"/>
    <property type="project" value="InterPro"/>
</dbReference>
<dbReference type="GO" id="GO:0005737">
    <property type="term" value="C:cytoplasm"/>
    <property type="evidence" value="ECO:0007669"/>
    <property type="project" value="UniProtKB-SubCell"/>
</dbReference>
<protein>
    <recommendedName>
        <fullName evidence="6">Alanyl-transfer RNA synthetases family profile domain-containing protein</fullName>
    </recommendedName>
</protein>
<dbReference type="Pfam" id="PF01411">
    <property type="entry name" value="tRNA-synt_2c"/>
    <property type="match status" value="1"/>
</dbReference>
<comment type="caution">
    <text evidence="7">The sequence shown here is derived from an EMBL/GenBank/DDBJ whole genome shotgun (WGS) entry which is preliminary data.</text>
</comment>
<sequence>MNHDILQLMMIFERMTEMNERLYYSAPELFSWNTIILEKITNENGFFIILEETAFYPEGGGQPADTGFIAEAAVIDVIEMNDEILHKVDRLPETGIVECRVDADRRSDHTQHHTGQHLLSSVCIELYNAETVSFHLGQEYVAIDLNTPSLSEGQIEAIENRTNHYIQSNIPIKTYYLEENQLNTIPLRKIPKVTENIRIVEIQGLDYSACCGTHAASTGELGMLKILKTEKNKQFTRVYFVCGRRALTNYQQAHKTLRDISLHFSTGQDEVLERIQKLEKENKSLQKRAKEISEENAIFTARKLIQETTSSFIQECFSEKSLSEIQVIAKELVKDGSRIVLAGSLQEKKVLLMHSGNMDIHCGQLFKETLPLYEGKGGGGSNQAQASFNSTEELTSFMDHISVTLADHTIH</sequence>
<dbReference type="EMBL" id="RCVZ01000006">
    <property type="protein sequence ID" value="RLQ95461.1"/>
    <property type="molecule type" value="Genomic_DNA"/>
</dbReference>
<feature type="domain" description="Alanyl-transfer RNA synthetases family profile" evidence="6">
    <location>
        <begin position="1"/>
        <end position="252"/>
    </location>
</feature>
<dbReference type="PANTHER" id="PTHR43462:SF1">
    <property type="entry name" value="ALANYL-TRNA EDITING PROTEIN AARSD1"/>
    <property type="match status" value="1"/>
</dbReference>
<dbReference type="InterPro" id="IPR051335">
    <property type="entry name" value="Alanyl-tRNA_Editing_Enzymes"/>
</dbReference>
<evidence type="ECO:0000256" key="5">
    <source>
        <dbReference type="SAM" id="Coils"/>
    </source>
</evidence>
<dbReference type="GO" id="GO:0046872">
    <property type="term" value="F:metal ion binding"/>
    <property type="evidence" value="ECO:0007669"/>
    <property type="project" value="UniProtKB-KW"/>
</dbReference>
<comment type="subcellular location">
    <subcellularLocation>
        <location evidence="2">Cytoplasm</location>
    </subcellularLocation>
</comment>
<dbReference type="InterPro" id="IPR012947">
    <property type="entry name" value="tRNA_SAD"/>
</dbReference>
<dbReference type="SUPFAM" id="SSF55186">
    <property type="entry name" value="ThrRS/AlaRS common domain"/>
    <property type="match status" value="1"/>
</dbReference>
<reference evidence="7 8" key="1">
    <citation type="submission" date="2018-10" db="EMBL/GenBank/DDBJ databases">
        <title>Falsibacillus sp. genome draft.</title>
        <authorList>
            <person name="Shi S."/>
        </authorList>
    </citation>
    <scope>NUCLEOTIDE SEQUENCE [LARGE SCALE GENOMIC DNA]</scope>
    <source>
        <strain evidence="7 8">GY 10110</strain>
    </source>
</reference>